<dbReference type="InterPro" id="IPR016181">
    <property type="entry name" value="Acyl_CoA_acyltransferase"/>
</dbReference>
<dbReference type="PROSITE" id="PS51186">
    <property type="entry name" value="GNAT"/>
    <property type="match status" value="1"/>
</dbReference>
<proteinExistence type="predicted"/>
<feature type="domain" description="N-acetyltransferase" evidence="1">
    <location>
        <begin position="7"/>
        <end position="171"/>
    </location>
</feature>
<dbReference type="PANTHER" id="PTHR43792">
    <property type="entry name" value="GNAT FAMILY, PUTATIVE (AFU_ORTHOLOGUE AFUA_3G00765)-RELATED-RELATED"/>
    <property type="match status" value="1"/>
</dbReference>
<name>A0AAU8JTG6_9ACTN</name>
<dbReference type="InterPro" id="IPR051531">
    <property type="entry name" value="N-acetyltransferase"/>
</dbReference>
<dbReference type="GO" id="GO:0016747">
    <property type="term" value="F:acyltransferase activity, transferring groups other than amino-acyl groups"/>
    <property type="evidence" value="ECO:0007669"/>
    <property type="project" value="InterPro"/>
</dbReference>
<dbReference type="InterPro" id="IPR000182">
    <property type="entry name" value="GNAT_dom"/>
</dbReference>
<organism evidence="2">
    <name type="scientific">Kitasatospora camelliae</name>
    <dbReference type="NCBI Taxonomy" id="3156397"/>
    <lineage>
        <taxon>Bacteria</taxon>
        <taxon>Bacillati</taxon>
        <taxon>Actinomycetota</taxon>
        <taxon>Actinomycetes</taxon>
        <taxon>Kitasatosporales</taxon>
        <taxon>Streptomycetaceae</taxon>
        <taxon>Kitasatospora</taxon>
    </lineage>
</organism>
<evidence type="ECO:0000313" key="2">
    <source>
        <dbReference type="EMBL" id="XCM79132.1"/>
    </source>
</evidence>
<dbReference type="RefSeq" id="WP_354639546.1">
    <property type="nucleotide sequence ID" value="NZ_CP159872.1"/>
</dbReference>
<dbReference type="KEGG" id="kcm:ABWK59_09440"/>
<evidence type="ECO:0000259" key="1">
    <source>
        <dbReference type="PROSITE" id="PS51186"/>
    </source>
</evidence>
<reference evidence="2" key="1">
    <citation type="submission" date="2024-06" db="EMBL/GenBank/DDBJ databases">
        <title>The genome sequences of Kitasatospora sp. strain HUAS MG31.</title>
        <authorList>
            <person name="Mo P."/>
        </authorList>
    </citation>
    <scope>NUCLEOTIDE SEQUENCE</scope>
    <source>
        <strain evidence="2">HUAS MG31</strain>
    </source>
</reference>
<dbReference type="PANTHER" id="PTHR43792:SF1">
    <property type="entry name" value="N-ACETYLTRANSFERASE DOMAIN-CONTAINING PROTEIN"/>
    <property type="match status" value="1"/>
</dbReference>
<protein>
    <submittedName>
        <fullName evidence="2">GNAT family N-acetyltransferase</fullName>
    </submittedName>
</protein>
<dbReference type="SUPFAM" id="SSF55729">
    <property type="entry name" value="Acyl-CoA N-acyltransferases (Nat)"/>
    <property type="match status" value="1"/>
</dbReference>
<dbReference type="Pfam" id="PF13302">
    <property type="entry name" value="Acetyltransf_3"/>
    <property type="match status" value="1"/>
</dbReference>
<dbReference type="AlphaFoldDB" id="A0AAU8JTG6"/>
<gene>
    <name evidence="2" type="ORF">ABWK59_09440</name>
</gene>
<dbReference type="EMBL" id="CP159872">
    <property type="protein sequence ID" value="XCM79132.1"/>
    <property type="molecule type" value="Genomic_DNA"/>
</dbReference>
<dbReference type="Gene3D" id="3.40.630.30">
    <property type="match status" value="1"/>
</dbReference>
<accession>A0AAU8JTG6</accession>
<sequence length="185" mass="20425">MFSTDRLLVRLWEPSDRDRALDLYSRWEVARWLGREPRALAGAAEAEALVARFRERSADPRYGVWALERRDTGVVAGSVLLVPLPDGTGGEVEVGWHLHPDSWGHGFATEAARAALTKGFADGLEAVHAVVRPENERSLAVCRRLGMTALGRTDRWYGRELEAFRITRDRWPAAGGPSAGGPVPD</sequence>